<feature type="domain" description="HTH araC/xylS-type" evidence="6">
    <location>
        <begin position="369"/>
        <end position="461"/>
    </location>
</feature>
<keyword evidence="3" id="KW-0804">Transcription</keyword>
<feature type="repeat" description="TPR" evidence="4">
    <location>
        <begin position="182"/>
        <end position="215"/>
    </location>
</feature>
<evidence type="ECO:0000256" key="1">
    <source>
        <dbReference type="ARBA" id="ARBA00023015"/>
    </source>
</evidence>
<dbReference type="EMBL" id="CP106831">
    <property type="protein sequence ID" value="WIH98523.1"/>
    <property type="molecule type" value="Genomic_DNA"/>
</dbReference>
<dbReference type="Proteomes" id="UP001223501">
    <property type="component" value="Chromosome"/>
</dbReference>
<dbReference type="Gene3D" id="1.10.10.60">
    <property type="entry name" value="Homeodomain-like"/>
    <property type="match status" value="2"/>
</dbReference>
<keyword evidence="5" id="KW-0812">Transmembrane</keyword>
<dbReference type="PANTHER" id="PTHR43280">
    <property type="entry name" value="ARAC-FAMILY TRANSCRIPTIONAL REGULATOR"/>
    <property type="match status" value="1"/>
</dbReference>
<evidence type="ECO:0000256" key="3">
    <source>
        <dbReference type="ARBA" id="ARBA00023163"/>
    </source>
</evidence>
<dbReference type="SUPFAM" id="SSF48452">
    <property type="entry name" value="TPR-like"/>
    <property type="match status" value="1"/>
</dbReference>
<dbReference type="Pfam" id="PF12833">
    <property type="entry name" value="HTH_18"/>
    <property type="match status" value="1"/>
</dbReference>
<evidence type="ECO:0000256" key="2">
    <source>
        <dbReference type="ARBA" id="ARBA00023125"/>
    </source>
</evidence>
<organism evidence="7 8">
    <name type="scientific">Empedobacter falsenii</name>
    <dbReference type="NCBI Taxonomy" id="343874"/>
    <lineage>
        <taxon>Bacteria</taxon>
        <taxon>Pseudomonadati</taxon>
        <taxon>Bacteroidota</taxon>
        <taxon>Flavobacteriia</taxon>
        <taxon>Flavobacteriales</taxon>
        <taxon>Weeksellaceae</taxon>
        <taxon>Empedobacter</taxon>
    </lineage>
</organism>
<gene>
    <name evidence="7" type="ORF">OBA43_06245</name>
</gene>
<dbReference type="InterPro" id="IPR009057">
    <property type="entry name" value="Homeodomain-like_sf"/>
</dbReference>
<evidence type="ECO:0000313" key="7">
    <source>
        <dbReference type="EMBL" id="WIH98523.1"/>
    </source>
</evidence>
<dbReference type="InterPro" id="IPR011990">
    <property type="entry name" value="TPR-like_helical_dom_sf"/>
</dbReference>
<dbReference type="PROSITE" id="PS01124">
    <property type="entry name" value="HTH_ARAC_FAMILY_2"/>
    <property type="match status" value="1"/>
</dbReference>
<dbReference type="InterPro" id="IPR018060">
    <property type="entry name" value="HTH_AraC"/>
</dbReference>
<dbReference type="SUPFAM" id="SSF46689">
    <property type="entry name" value="Homeodomain-like"/>
    <property type="match status" value="1"/>
</dbReference>
<dbReference type="InterPro" id="IPR019734">
    <property type="entry name" value="TPR_rpt"/>
</dbReference>
<dbReference type="PROSITE" id="PS50005">
    <property type="entry name" value="TPR"/>
    <property type="match status" value="1"/>
</dbReference>
<keyword evidence="4" id="KW-0802">TPR repeat</keyword>
<dbReference type="Gene3D" id="1.25.40.10">
    <property type="entry name" value="Tetratricopeptide repeat domain"/>
    <property type="match status" value="1"/>
</dbReference>
<keyword evidence="5" id="KW-0472">Membrane</keyword>
<dbReference type="SMART" id="SM00342">
    <property type="entry name" value="HTH_ARAC"/>
    <property type="match status" value="1"/>
</dbReference>
<keyword evidence="5" id="KW-1133">Transmembrane helix</keyword>
<evidence type="ECO:0000256" key="5">
    <source>
        <dbReference type="SAM" id="Phobius"/>
    </source>
</evidence>
<evidence type="ECO:0000313" key="8">
    <source>
        <dbReference type="Proteomes" id="UP001223501"/>
    </source>
</evidence>
<accession>A0ABY8VAJ2</accession>
<dbReference type="PANTHER" id="PTHR43280:SF29">
    <property type="entry name" value="ARAC-FAMILY TRANSCRIPTIONAL REGULATOR"/>
    <property type="match status" value="1"/>
</dbReference>
<evidence type="ECO:0000259" key="6">
    <source>
        <dbReference type="PROSITE" id="PS01124"/>
    </source>
</evidence>
<feature type="transmembrane region" description="Helical" evidence="5">
    <location>
        <begin position="288"/>
        <end position="306"/>
    </location>
</feature>
<proteinExistence type="predicted"/>
<sequence length="468" mass="54526">MNDKTMPLDEYLHDYNSVLYNNPSEVISNAEFLIRNLDNKKNIAETYLLLAYGHFYAGKNDKALENAALANLEALKTSNIKLIDDSEFFLQRIYQRYHLYDFSEKYIAENHSENGISIKASQFFNQGNFGKCIETFLGKKKLTIEEKLILSKAYLKNHQYDKAFQLLQNLNQNDALGLYFKTRIELYLGELYFDKRETDKALNHYKIALSLAKKLNHPYLINDVYYNLGSLYLATHSIHEFNYYSEKYDSISTLNLLMNQKINNEVFYHQSKIIQLKQQKTEDLSQRLIIFSFVVLFLTILIYGYILNKKKEKLGVVTTILQTIKESKNEVVQADLETKYSQKTDLLSKDKEYELLQKLDSFEKTNKFLSKNVSLGLVASQLDTNTKYLSEVINRHKKKNFNTYINELRIKYILNKLTTDSNYLNYKISYLAEEAGFSSHSSFVSAFKTFTGTTPTLFINTLSQTAEL</sequence>
<evidence type="ECO:0000256" key="4">
    <source>
        <dbReference type="PROSITE-ProRule" id="PRU00339"/>
    </source>
</evidence>
<reference evidence="7 8" key="1">
    <citation type="submission" date="2022-09" db="EMBL/GenBank/DDBJ databases">
        <title>Whole genome sequencing analysis of tet(X)-positive Empedobacter falsenii YWS9-3.</title>
        <authorList>
            <person name="Chen C."/>
            <person name="Lv Y.-L."/>
        </authorList>
    </citation>
    <scope>NUCLEOTIDE SEQUENCE [LARGE SCALE GENOMIC DNA]</scope>
    <source>
        <strain evidence="7 8">YWS9-3_T</strain>
    </source>
</reference>
<name>A0ABY8VAJ2_9FLAO</name>
<keyword evidence="8" id="KW-1185">Reference proteome</keyword>
<dbReference type="RefSeq" id="WP_284584166.1">
    <property type="nucleotide sequence ID" value="NZ_CP106831.1"/>
</dbReference>
<keyword evidence="1" id="KW-0805">Transcription regulation</keyword>
<protein>
    <submittedName>
        <fullName evidence="7">AraC family transcriptional regulator</fullName>
    </submittedName>
</protein>
<keyword evidence="2" id="KW-0238">DNA-binding</keyword>